<feature type="region of interest" description="Disordered" evidence="2">
    <location>
        <begin position="520"/>
        <end position="655"/>
    </location>
</feature>
<dbReference type="SUPFAM" id="SSF47923">
    <property type="entry name" value="Ypt/Rab-GAP domain of gyp1p"/>
    <property type="match status" value="2"/>
</dbReference>
<proteinExistence type="predicted"/>
<dbReference type="Gene3D" id="1.10.8.270">
    <property type="entry name" value="putative rabgap domain of human tbc1 domain family member 14 like domains"/>
    <property type="match status" value="1"/>
</dbReference>
<dbReference type="PANTHER" id="PTHR22957:SF337">
    <property type="entry name" value="TBC1 DOMAIN FAMILY MEMBER 5"/>
    <property type="match status" value="1"/>
</dbReference>
<evidence type="ECO:0000256" key="2">
    <source>
        <dbReference type="SAM" id="MobiDB-lite"/>
    </source>
</evidence>
<name>A0A218XIW3_PUNGR</name>
<evidence type="ECO:0000259" key="3">
    <source>
        <dbReference type="PROSITE" id="PS50086"/>
    </source>
</evidence>
<dbReference type="InterPro" id="IPR000195">
    <property type="entry name" value="Rab-GAP-TBC_dom"/>
</dbReference>
<feature type="region of interest" description="Disordered" evidence="2">
    <location>
        <begin position="1"/>
        <end position="26"/>
    </location>
</feature>
<sequence>MSDGTAASALRPAELPESSPTVDGTHRFGDLRSVQWRIGLGVLPSSPSASTDELRRVTADSRRRYAGLRRRLLIDPHTSKDGSNSPNLAVDNPLSQNPESRWGRFFRNAELEKMVDQDLLRLYPEDGSYFQTPGCQGMLRRILLLWCLRHPNYGYRQGMHELLAPLIYVLQVDINRLSQVRKLYEDYFTDKFDELSVHESDFTYNFDYKRFSNAMESSASSHGNIVKARSLDDLDPDVQKIVLLSDPYGAEGELGIVLSEKFMEHDAYSMFEALMSGVNGSIAMADFFSHLPADGNNNSSPPVIEASAALYHLLSVVDLPLHTHLTELGVEPQYFCLRWLRVLFGREFALLDLLVIWDEIFAQDNGKIDSQSADSFAIFGSARGAFIAAMAVSMILYLRPSLLGAELATSALQRLLNFPQNVDLKKLIQRAKSLQVLALDASRSLLMAPLMVGAFNQTKPIMRGHSLSSDSISPKSPLSLVPDSYWEERWRIWHKEEEKIEQSNSEKRVSIPTKKKGWTEKVRASLTRTESDPSSAKAKNVRKVPTAPVRRSLLEDLSRQLGSDEGIQDIIPGDGKYSSEDTASEEDSSVSSNPSSTLSGSFNSAKSNAPPAEHEDCRQSTVGDSSLPVSDVPEESSRAMASNKDSVDKLEKDAKEQKPLFGKFQWLWKFGRGHASEETSDRVGDPIEAPKSTDPEGNQNIETKSSVSDGNHEPSVSSSTGDAPDLKVMGTFKNLGQSMLEHIQVIESAFQQDRGQVGSLESFSKNVLVGKGQVTAMAALKELRKISNLLSEM</sequence>
<feature type="domain" description="Rab-GAP TBC" evidence="3">
    <location>
        <begin position="26"/>
        <end position="364"/>
    </location>
</feature>
<dbReference type="PROSITE" id="PS50086">
    <property type="entry name" value="TBC_RABGAP"/>
    <property type="match status" value="1"/>
</dbReference>
<dbReference type="InterPro" id="IPR035969">
    <property type="entry name" value="Rab-GAP_TBC_sf"/>
</dbReference>
<feature type="region of interest" description="Disordered" evidence="2">
    <location>
        <begin position="76"/>
        <end position="95"/>
    </location>
</feature>
<dbReference type="SMART" id="SM00164">
    <property type="entry name" value="TBC"/>
    <property type="match status" value="1"/>
</dbReference>
<feature type="compositionally biased region" description="Polar residues" evidence="2">
    <location>
        <begin position="695"/>
        <end position="721"/>
    </location>
</feature>
<feature type="compositionally biased region" description="Basic and acidic residues" evidence="2">
    <location>
        <begin position="675"/>
        <end position="685"/>
    </location>
</feature>
<feature type="region of interest" description="Disordered" evidence="2">
    <location>
        <begin position="675"/>
        <end position="726"/>
    </location>
</feature>
<gene>
    <name evidence="4" type="ORF">CDL15_Pgr027051</name>
</gene>
<dbReference type="Proteomes" id="UP000197138">
    <property type="component" value="Unassembled WGS sequence"/>
</dbReference>
<evidence type="ECO:0000256" key="1">
    <source>
        <dbReference type="ARBA" id="ARBA00022468"/>
    </source>
</evidence>
<dbReference type="Pfam" id="PF00566">
    <property type="entry name" value="RabGAP-TBC"/>
    <property type="match status" value="2"/>
</dbReference>
<dbReference type="Gene3D" id="1.10.472.80">
    <property type="entry name" value="Ypt/Rab-GAP domain of gyp1p, domain 3"/>
    <property type="match status" value="1"/>
</dbReference>
<feature type="compositionally biased region" description="Low complexity" evidence="2">
    <location>
        <begin position="589"/>
        <end position="604"/>
    </location>
</feature>
<accession>A0A218XIW3</accession>
<evidence type="ECO:0000313" key="4">
    <source>
        <dbReference type="EMBL" id="OWM84282.1"/>
    </source>
</evidence>
<reference evidence="5" key="1">
    <citation type="journal article" date="2017" name="Plant J.">
        <title>The pomegranate (Punica granatum L.) genome and the genomics of punicalagin biosynthesis.</title>
        <authorList>
            <person name="Qin G."/>
            <person name="Xu C."/>
            <person name="Ming R."/>
            <person name="Tang H."/>
            <person name="Guyot R."/>
            <person name="Kramer E.M."/>
            <person name="Hu Y."/>
            <person name="Yi X."/>
            <person name="Qi Y."/>
            <person name="Xu X."/>
            <person name="Gao Z."/>
            <person name="Pan H."/>
            <person name="Jian J."/>
            <person name="Tian Y."/>
            <person name="Yue Z."/>
            <person name="Xu Y."/>
        </authorList>
    </citation>
    <scope>NUCLEOTIDE SEQUENCE [LARGE SCALE GENOMIC DNA]</scope>
    <source>
        <strain evidence="5">cv. Dabenzi</strain>
    </source>
</reference>
<feature type="compositionally biased region" description="Basic and acidic residues" evidence="2">
    <location>
        <begin position="645"/>
        <end position="655"/>
    </location>
</feature>
<protein>
    <recommendedName>
        <fullName evidence="3">Rab-GAP TBC domain-containing protein</fullName>
    </recommendedName>
</protein>
<keyword evidence="1" id="KW-0343">GTPase activation</keyword>
<feature type="compositionally biased region" description="Polar residues" evidence="2">
    <location>
        <begin position="81"/>
        <end position="95"/>
    </location>
</feature>
<organism evidence="4 5">
    <name type="scientific">Punica granatum</name>
    <name type="common">Pomegranate</name>
    <dbReference type="NCBI Taxonomy" id="22663"/>
    <lineage>
        <taxon>Eukaryota</taxon>
        <taxon>Viridiplantae</taxon>
        <taxon>Streptophyta</taxon>
        <taxon>Embryophyta</taxon>
        <taxon>Tracheophyta</taxon>
        <taxon>Spermatophyta</taxon>
        <taxon>Magnoliopsida</taxon>
        <taxon>eudicotyledons</taxon>
        <taxon>Gunneridae</taxon>
        <taxon>Pentapetalae</taxon>
        <taxon>rosids</taxon>
        <taxon>malvids</taxon>
        <taxon>Myrtales</taxon>
        <taxon>Lythraceae</taxon>
        <taxon>Punica</taxon>
    </lineage>
</organism>
<feature type="compositionally biased region" description="Polar residues" evidence="2">
    <location>
        <begin position="619"/>
        <end position="628"/>
    </location>
</feature>
<comment type="caution">
    <text evidence="4">The sequence shown here is derived from an EMBL/GenBank/DDBJ whole genome shotgun (WGS) entry which is preliminary data.</text>
</comment>
<dbReference type="AlphaFoldDB" id="A0A218XIW3"/>
<dbReference type="EMBL" id="MTKT01001633">
    <property type="protein sequence ID" value="OWM84282.1"/>
    <property type="molecule type" value="Genomic_DNA"/>
</dbReference>
<evidence type="ECO:0000313" key="5">
    <source>
        <dbReference type="Proteomes" id="UP000197138"/>
    </source>
</evidence>
<dbReference type="PANTHER" id="PTHR22957">
    <property type="entry name" value="TBC1 DOMAIN FAMILY MEMBER GTPASE-ACTIVATING PROTEIN"/>
    <property type="match status" value="1"/>
</dbReference>
<dbReference type="GO" id="GO:0005096">
    <property type="term" value="F:GTPase activator activity"/>
    <property type="evidence" value="ECO:0007669"/>
    <property type="project" value="UniProtKB-KW"/>
</dbReference>